<evidence type="ECO:0000313" key="2">
    <source>
        <dbReference type="EMBL" id="ALW86919.1"/>
    </source>
</evidence>
<dbReference type="InterPro" id="IPR006121">
    <property type="entry name" value="HMA_dom"/>
</dbReference>
<proteinExistence type="predicted"/>
<dbReference type="STRING" id="1411621.AUC43_18640"/>
<organism evidence="2 3">
    <name type="scientific">Hymenobacter sedentarius</name>
    <dbReference type="NCBI Taxonomy" id="1411621"/>
    <lineage>
        <taxon>Bacteria</taxon>
        <taxon>Pseudomonadati</taxon>
        <taxon>Bacteroidota</taxon>
        <taxon>Cytophagia</taxon>
        <taxon>Cytophagales</taxon>
        <taxon>Hymenobacteraceae</taxon>
        <taxon>Hymenobacter</taxon>
    </lineage>
</organism>
<reference evidence="2 3" key="1">
    <citation type="submission" date="2015-12" db="EMBL/GenBank/DDBJ databases">
        <authorList>
            <person name="Shamseldin A."/>
            <person name="Moawad H."/>
            <person name="Abd El-Rahim W.M."/>
            <person name="Sadowsky M.J."/>
        </authorList>
    </citation>
    <scope>NUCLEOTIDE SEQUENCE [LARGE SCALE GENOMIC DNA]</scope>
    <source>
        <strain evidence="2 3">DG5B</strain>
    </source>
</reference>
<evidence type="ECO:0000259" key="1">
    <source>
        <dbReference type="PROSITE" id="PS50846"/>
    </source>
</evidence>
<keyword evidence="3" id="KW-1185">Reference proteome</keyword>
<dbReference type="EMBL" id="CP013909">
    <property type="protein sequence ID" value="ALW86919.1"/>
    <property type="molecule type" value="Genomic_DNA"/>
</dbReference>
<dbReference type="Pfam" id="PF00403">
    <property type="entry name" value="HMA"/>
    <property type="match status" value="1"/>
</dbReference>
<evidence type="ECO:0000313" key="3">
    <source>
        <dbReference type="Proteomes" id="UP000059542"/>
    </source>
</evidence>
<dbReference type="SUPFAM" id="SSF55008">
    <property type="entry name" value="HMA, heavy metal-associated domain"/>
    <property type="match status" value="1"/>
</dbReference>
<dbReference type="AlphaFoldDB" id="A0A0U4BU12"/>
<name>A0A0U4BU12_9BACT</name>
<dbReference type="OrthoDB" id="677920at2"/>
<dbReference type="PROSITE" id="PS50846">
    <property type="entry name" value="HMA_2"/>
    <property type="match status" value="1"/>
</dbReference>
<dbReference type="KEGG" id="hyg:AUC43_18640"/>
<dbReference type="InterPro" id="IPR036163">
    <property type="entry name" value="HMA_dom_sf"/>
</dbReference>
<sequence>MSTLRFKTNINCGSCIKAVTPSLNQEVGANNWQVDTANADKILTVSGTEATPNQVVKAVEAAGFDIQPLAS</sequence>
<dbReference type="GO" id="GO:0046872">
    <property type="term" value="F:metal ion binding"/>
    <property type="evidence" value="ECO:0007669"/>
    <property type="project" value="InterPro"/>
</dbReference>
<dbReference type="CDD" id="cd00371">
    <property type="entry name" value="HMA"/>
    <property type="match status" value="1"/>
</dbReference>
<protein>
    <recommendedName>
        <fullName evidence="1">HMA domain-containing protein</fullName>
    </recommendedName>
</protein>
<accession>A0A0U4BU12</accession>
<dbReference type="Gene3D" id="3.30.70.100">
    <property type="match status" value="1"/>
</dbReference>
<feature type="domain" description="HMA" evidence="1">
    <location>
        <begin position="1"/>
        <end position="67"/>
    </location>
</feature>
<dbReference type="RefSeq" id="WP_068197293.1">
    <property type="nucleotide sequence ID" value="NZ_CP013909.1"/>
</dbReference>
<gene>
    <name evidence="2" type="ORF">AUC43_18640</name>
</gene>
<dbReference type="Proteomes" id="UP000059542">
    <property type="component" value="Chromosome"/>
</dbReference>